<evidence type="ECO:0000256" key="1">
    <source>
        <dbReference type="SAM" id="MobiDB-lite"/>
    </source>
</evidence>
<gene>
    <name evidence="2" type="ORF">V1477_013342</name>
</gene>
<reference evidence="2 3" key="1">
    <citation type="journal article" date="2024" name="Ann. Entomol. Soc. Am.">
        <title>Genomic analyses of the southern and eastern yellowjacket wasps (Hymenoptera: Vespidae) reveal evolutionary signatures of social life.</title>
        <authorList>
            <person name="Catto M.A."/>
            <person name="Caine P.B."/>
            <person name="Orr S.E."/>
            <person name="Hunt B.G."/>
            <person name="Goodisman M.A.D."/>
        </authorList>
    </citation>
    <scope>NUCLEOTIDE SEQUENCE [LARGE SCALE GENOMIC DNA]</scope>
    <source>
        <strain evidence="2">232</strain>
        <tissue evidence="2">Head and thorax</tissue>
    </source>
</reference>
<name>A0ABD2BQM4_VESMC</name>
<comment type="caution">
    <text evidence="2">The sequence shown here is derived from an EMBL/GenBank/DDBJ whole genome shotgun (WGS) entry which is preliminary data.</text>
</comment>
<feature type="region of interest" description="Disordered" evidence="1">
    <location>
        <begin position="23"/>
        <end position="88"/>
    </location>
</feature>
<evidence type="ECO:0000313" key="2">
    <source>
        <dbReference type="EMBL" id="KAL2735086.1"/>
    </source>
</evidence>
<dbReference type="AlphaFoldDB" id="A0ABD2BQM4"/>
<protein>
    <submittedName>
        <fullName evidence="2">Microphthalmia-associated transcription factor isoform X1</fullName>
    </submittedName>
</protein>
<proteinExistence type="predicted"/>
<feature type="compositionally biased region" description="Pro residues" evidence="1">
    <location>
        <begin position="38"/>
        <end position="80"/>
    </location>
</feature>
<evidence type="ECO:0000313" key="3">
    <source>
        <dbReference type="Proteomes" id="UP001607303"/>
    </source>
</evidence>
<dbReference type="PANTHER" id="PTHR23330">
    <property type="entry name" value="P300 TRANSCRIPTIONAL COFACTOR JMY-RELATED"/>
    <property type="match status" value="1"/>
</dbReference>
<sequence>MGEPRWRDENLGKKTEMMCTNVRRYALGRKSKDVAGRGPPPPPPSSAPTPIPAPPPPSSLSLPLPPPPQPPPPPSLPSPSSPLFRNSFTNSTFDFFQKNLSEEEKSVRVHIGIDEDLRMILEMDPSIFDRTPPPVVLSNNHSANIATLPRAMRVTRPQGWY</sequence>
<dbReference type="PANTHER" id="PTHR23330:SF9">
    <property type="entry name" value="PROLINE-RICH PROTEIN 11"/>
    <property type="match status" value="1"/>
</dbReference>
<dbReference type="EMBL" id="JAYRBN010000067">
    <property type="protein sequence ID" value="KAL2735086.1"/>
    <property type="molecule type" value="Genomic_DNA"/>
</dbReference>
<keyword evidence="3" id="KW-1185">Reference proteome</keyword>
<dbReference type="Proteomes" id="UP001607303">
    <property type="component" value="Unassembled WGS sequence"/>
</dbReference>
<accession>A0ABD2BQM4</accession>
<organism evidence="2 3">
    <name type="scientific">Vespula maculifrons</name>
    <name type="common">Eastern yellow jacket</name>
    <name type="synonym">Wasp</name>
    <dbReference type="NCBI Taxonomy" id="7453"/>
    <lineage>
        <taxon>Eukaryota</taxon>
        <taxon>Metazoa</taxon>
        <taxon>Ecdysozoa</taxon>
        <taxon>Arthropoda</taxon>
        <taxon>Hexapoda</taxon>
        <taxon>Insecta</taxon>
        <taxon>Pterygota</taxon>
        <taxon>Neoptera</taxon>
        <taxon>Endopterygota</taxon>
        <taxon>Hymenoptera</taxon>
        <taxon>Apocrita</taxon>
        <taxon>Aculeata</taxon>
        <taxon>Vespoidea</taxon>
        <taxon>Vespidae</taxon>
        <taxon>Vespinae</taxon>
        <taxon>Vespula</taxon>
    </lineage>
</organism>